<evidence type="ECO:0008006" key="3">
    <source>
        <dbReference type="Google" id="ProtNLM"/>
    </source>
</evidence>
<proteinExistence type="predicted"/>
<sequence length="64" mass="7202">MRILKVEPKDCIVFEDSLNDIKAAALAGTKAYTLRSAFLDDEDLKSANSLFSSYHELLPVIIDW</sequence>
<accession>A0A520S332</accession>
<evidence type="ECO:0000313" key="1">
    <source>
        <dbReference type="EMBL" id="RZO76856.1"/>
    </source>
</evidence>
<dbReference type="InterPro" id="IPR023214">
    <property type="entry name" value="HAD_sf"/>
</dbReference>
<dbReference type="EMBL" id="SHAG01000007">
    <property type="protein sequence ID" value="RZO76856.1"/>
    <property type="molecule type" value="Genomic_DNA"/>
</dbReference>
<name>A0A520S332_9GAMM</name>
<dbReference type="Gene3D" id="3.40.50.1000">
    <property type="entry name" value="HAD superfamily/HAD-like"/>
    <property type="match status" value="1"/>
</dbReference>
<evidence type="ECO:0000313" key="2">
    <source>
        <dbReference type="Proteomes" id="UP000316199"/>
    </source>
</evidence>
<dbReference type="SUPFAM" id="SSF56784">
    <property type="entry name" value="HAD-like"/>
    <property type="match status" value="1"/>
</dbReference>
<protein>
    <recommendedName>
        <fullName evidence="3">HAD family hydrolase</fullName>
    </recommendedName>
</protein>
<dbReference type="AlphaFoldDB" id="A0A520S332"/>
<reference evidence="1 2" key="1">
    <citation type="submission" date="2019-02" db="EMBL/GenBank/DDBJ databases">
        <title>Prokaryotic population dynamics and viral predation in marine succession experiment using metagenomics: the confinement effect.</title>
        <authorList>
            <person name="Haro-Moreno J.M."/>
            <person name="Rodriguez-Valera F."/>
            <person name="Lopez-Perez M."/>
        </authorList>
    </citation>
    <scope>NUCLEOTIDE SEQUENCE [LARGE SCALE GENOMIC DNA]</scope>
    <source>
        <strain evidence="1">MED-G157</strain>
    </source>
</reference>
<dbReference type="InterPro" id="IPR036412">
    <property type="entry name" value="HAD-like_sf"/>
</dbReference>
<dbReference type="Proteomes" id="UP000316199">
    <property type="component" value="Unassembled WGS sequence"/>
</dbReference>
<gene>
    <name evidence="1" type="ORF">EVA68_03165</name>
</gene>
<organism evidence="1 2">
    <name type="scientific">OM182 bacterium</name>
    <dbReference type="NCBI Taxonomy" id="2510334"/>
    <lineage>
        <taxon>Bacteria</taxon>
        <taxon>Pseudomonadati</taxon>
        <taxon>Pseudomonadota</taxon>
        <taxon>Gammaproteobacteria</taxon>
        <taxon>OMG group</taxon>
        <taxon>OM182 clade</taxon>
    </lineage>
</organism>
<comment type="caution">
    <text evidence="1">The sequence shown here is derived from an EMBL/GenBank/DDBJ whole genome shotgun (WGS) entry which is preliminary data.</text>
</comment>